<dbReference type="EC" id="3.6.1.66" evidence="10"/>
<feature type="binding site" evidence="10">
    <location>
        <position position="71"/>
    </location>
    <ligand>
        <name>substrate</name>
    </ligand>
</feature>
<dbReference type="eggNOG" id="COG0127">
    <property type="taxonomic scope" value="Bacteria"/>
</dbReference>
<evidence type="ECO:0000256" key="7">
    <source>
        <dbReference type="ARBA" id="ARBA00023080"/>
    </source>
</evidence>
<comment type="caution">
    <text evidence="12">The sequence shown here is derived from an EMBL/GenBank/DDBJ whole genome shotgun (WGS) entry which is preliminary data.</text>
</comment>
<dbReference type="AlphaFoldDB" id="U1FN23"/>
<name>U1FN23_TRESO</name>
<dbReference type="GO" id="GO:0036222">
    <property type="term" value="F:XTP diphosphatase activity"/>
    <property type="evidence" value="ECO:0007669"/>
    <property type="project" value="UniProtKB-UniRule"/>
</dbReference>
<evidence type="ECO:0000256" key="6">
    <source>
        <dbReference type="ARBA" id="ARBA00022842"/>
    </source>
</evidence>
<dbReference type="FunFam" id="3.90.950.10:FF:000001">
    <property type="entry name" value="dITP/XTP pyrophosphatase"/>
    <property type="match status" value="1"/>
</dbReference>
<protein>
    <recommendedName>
        <fullName evidence="10">dITP/XTP pyrophosphatase</fullName>
        <ecNumber evidence="10">3.6.1.66</ecNumber>
    </recommendedName>
    <alternativeName>
        <fullName evidence="10">Non-canonical purine NTP pyrophosphatase</fullName>
    </alternativeName>
    <alternativeName>
        <fullName evidence="10">Non-standard purine NTP pyrophosphatase</fullName>
    </alternativeName>
    <alternativeName>
        <fullName evidence="10">Nucleoside-triphosphate diphosphatase</fullName>
    </alternativeName>
    <alternativeName>
        <fullName evidence="10">Nucleoside-triphosphate pyrophosphatase</fullName>
        <shortName evidence="10">NTPase</shortName>
    </alternativeName>
</protein>
<dbReference type="GO" id="GO:0035870">
    <property type="term" value="F:dITP diphosphatase activity"/>
    <property type="evidence" value="ECO:0007669"/>
    <property type="project" value="UniProtKB-UniRule"/>
</dbReference>
<evidence type="ECO:0000256" key="4">
    <source>
        <dbReference type="ARBA" id="ARBA00022741"/>
    </source>
</evidence>
<dbReference type="GO" id="GO:0009117">
    <property type="term" value="P:nucleotide metabolic process"/>
    <property type="evidence" value="ECO:0007669"/>
    <property type="project" value="UniProtKB-KW"/>
</dbReference>
<evidence type="ECO:0000256" key="3">
    <source>
        <dbReference type="ARBA" id="ARBA00022723"/>
    </source>
</evidence>
<dbReference type="Proteomes" id="UP000016646">
    <property type="component" value="Unassembled WGS sequence"/>
</dbReference>
<dbReference type="Gene3D" id="3.90.950.10">
    <property type="match status" value="1"/>
</dbReference>
<comment type="function">
    <text evidence="10">Pyrophosphatase that catalyzes the hydrolysis of nucleoside triphosphates to their monophosphate derivatives, with a high preference for the non-canonical purine nucleotides XTP (xanthosine triphosphate), dITP (deoxyinosine triphosphate) and ITP. Seems to function as a house-cleaning enzyme that removes non-canonical purine nucleotides from the nucleotide pool, thus preventing their incorporation into DNA/RNA and avoiding chromosomal lesions.</text>
</comment>
<dbReference type="Pfam" id="PF01725">
    <property type="entry name" value="Ham1p_like"/>
    <property type="match status" value="1"/>
</dbReference>
<dbReference type="GO" id="GO:0005829">
    <property type="term" value="C:cytosol"/>
    <property type="evidence" value="ECO:0007669"/>
    <property type="project" value="TreeGrafter"/>
</dbReference>
<dbReference type="InterPro" id="IPR002637">
    <property type="entry name" value="RdgB/HAM1"/>
</dbReference>
<reference evidence="14 15" key="1">
    <citation type="submission" date="2013-08" db="EMBL/GenBank/DDBJ databases">
        <authorList>
            <person name="Durkin A.S."/>
            <person name="Haft D.R."/>
            <person name="McCorrison J."/>
            <person name="Torralba M."/>
            <person name="Gillis M."/>
            <person name="Haft D.H."/>
            <person name="Methe B."/>
            <person name="Sutton G."/>
            <person name="Nelson K.E."/>
        </authorList>
    </citation>
    <scope>NUCLEOTIDE SEQUENCE [LARGE SCALE GENOMIC DNA]</scope>
    <source>
        <strain evidence="13 15">ATCC 35536</strain>
        <strain evidence="12 14">VPI DR56BR1116</strain>
    </source>
</reference>
<evidence type="ECO:0000256" key="8">
    <source>
        <dbReference type="ARBA" id="ARBA00051875"/>
    </source>
</evidence>
<evidence type="ECO:0000256" key="2">
    <source>
        <dbReference type="ARBA" id="ARBA00011738"/>
    </source>
</evidence>
<dbReference type="GO" id="GO:0036220">
    <property type="term" value="F:ITP diphosphatase activity"/>
    <property type="evidence" value="ECO:0007669"/>
    <property type="project" value="UniProtKB-UniRule"/>
</dbReference>
<feature type="binding site" evidence="10">
    <location>
        <begin position="204"/>
        <end position="205"/>
    </location>
    <ligand>
        <name>substrate</name>
    </ligand>
</feature>
<dbReference type="SUPFAM" id="SSF52972">
    <property type="entry name" value="ITPase-like"/>
    <property type="match status" value="1"/>
</dbReference>
<dbReference type="NCBIfam" id="TIGR00042">
    <property type="entry name" value="RdgB/HAM1 family non-canonical purine NTP pyrophosphatase"/>
    <property type="match status" value="1"/>
</dbReference>
<dbReference type="EMBL" id="AUZJ01000026">
    <property type="protein sequence ID" value="ERF60876.1"/>
    <property type="molecule type" value="Genomic_DNA"/>
</dbReference>
<keyword evidence="3 10" id="KW-0479">Metal-binding</keyword>
<organism evidence="12 14">
    <name type="scientific">Treponema socranskii subsp. socranskii VPI DR56BR1116 = ATCC 35536</name>
    <dbReference type="NCBI Taxonomy" id="1125725"/>
    <lineage>
        <taxon>Bacteria</taxon>
        <taxon>Pseudomonadati</taxon>
        <taxon>Spirochaetota</taxon>
        <taxon>Spirochaetia</taxon>
        <taxon>Spirochaetales</taxon>
        <taxon>Treponemataceae</taxon>
        <taxon>Treponema</taxon>
    </lineage>
</organism>
<dbReference type="PANTHER" id="PTHR11067:SF9">
    <property type="entry name" value="INOSINE TRIPHOSPHATE PYROPHOSPHATASE"/>
    <property type="match status" value="1"/>
</dbReference>
<dbReference type="GO" id="GO:0046872">
    <property type="term" value="F:metal ion binding"/>
    <property type="evidence" value="ECO:0007669"/>
    <property type="project" value="UniProtKB-KW"/>
</dbReference>
<dbReference type="GO" id="GO:0017111">
    <property type="term" value="F:ribonucleoside triphosphate phosphatase activity"/>
    <property type="evidence" value="ECO:0007669"/>
    <property type="project" value="InterPro"/>
</dbReference>
<dbReference type="InterPro" id="IPR029001">
    <property type="entry name" value="ITPase-like_fam"/>
</dbReference>
<keyword evidence="6 10" id="KW-0460">Magnesium</keyword>
<feature type="binding site" evidence="10">
    <location>
        <position position="41"/>
    </location>
    <ligand>
        <name>Mg(2+)</name>
        <dbReference type="ChEBI" id="CHEBI:18420"/>
    </ligand>
</feature>
<evidence type="ECO:0000313" key="14">
    <source>
        <dbReference type="Proteomes" id="UP000016412"/>
    </source>
</evidence>
<feature type="binding site" evidence="10">
    <location>
        <position position="199"/>
    </location>
    <ligand>
        <name>substrate</name>
    </ligand>
</feature>
<feature type="binding site" evidence="10">
    <location>
        <begin position="10"/>
        <end position="15"/>
    </location>
    <ligand>
        <name>substrate</name>
    </ligand>
</feature>
<comment type="catalytic activity">
    <reaction evidence="8 10">
        <text>dITP + H2O = dIMP + diphosphate + H(+)</text>
        <dbReference type="Rhea" id="RHEA:28342"/>
        <dbReference type="ChEBI" id="CHEBI:15377"/>
        <dbReference type="ChEBI" id="CHEBI:15378"/>
        <dbReference type="ChEBI" id="CHEBI:33019"/>
        <dbReference type="ChEBI" id="CHEBI:61194"/>
        <dbReference type="ChEBI" id="CHEBI:61382"/>
        <dbReference type="EC" id="3.6.1.66"/>
    </reaction>
</comment>
<sequence length="220" mass="24288">MDCMKLYLATNNAHKKREAAKIFSPHKIVIPTDEGIDFDPEETGATFFENALIKARALYDIVHCPVIADDSGISVDALGGRPGIFSSRYGGRDFPRGRADGKKTAQDAQNRFLIEELNDALSGSTGDCRFLHGERSAHYTCSMVLYLGDERMYAAQETMEGQIVASIEDSRGNGGFGYDPIFFIPEIGKTAAELSDEEKNAISHRGKAGRSMRRIIEMLR</sequence>
<accession>U1FN23</accession>
<evidence type="ECO:0000256" key="11">
    <source>
        <dbReference type="RuleBase" id="RU003781"/>
    </source>
</evidence>
<dbReference type="CDD" id="cd00515">
    <property type="entry name" value="HAM1"/>
    <property type="match status" value="1"/>
</dbReference>
<dbReference type="HAMAP" id="MF_01405">
    <property type="entry name" value="Non_canon_purine_NTPase"/>
    <property type="match status" value="1"/>
</dbReference>
<evidence type="ECO:0000313" key="12">
    <source>
        <dbReference type="EMBL" id="ERF60876.1"/>
    </source>
</evidence>
<feature type="binding site" evidence="10">
    <location>
        <position position="70"/>
    </location>
    <ligand>
        <name>Mg(2+)</name>
        <dbReference type="ChEBI" id="CHEBI:18420"/>
    </ligand>
</feature>
<evidence type="ECO:0000256" key="9">
    <source>
        <dbReference type="ARBA" id="ARBA00052017"/>
    </source>
</evidence>
<comment type="cofactor">
    <cofactor evidence="10">
        <name>Mg(2+)</name>
        <dbReference type="ChEBI" id="CHEBI:18420"/>
    </cofactor>
    <text evidence="10">Binds 1 Mg(2+) ion per subunit.</text>
</comment>
<feature type="binding site" evidence="10">
    <location>
        <begin position="176"/>
        <end position="179"/>
    </location>
    <ligand>
        <name>substrate</name>
    </ligand>
</feature>
<keyword evidence="4 10" id="KW-0547">Nucleotide-binding</keyword>
<evidence type="ECO:0000256" key="5">
    <source>
        <dbReference type="ARBA" id="ARBA00022801"/>
    </source>
</evidence>
<dbReference type="PATRIC" id="fig|1125725.3.peg.1139"/>
<dbReference type="STRING" id="1125725.HMPREF1325_0017"/>
<dbReference type="GO" id="GO:0009146">
    <property type="term" value="P:purine nucleoside triphosphate catabolic process"/>
    <property type="evidence" value="ECO:0007669"/>
    <property type="project" value="UniProtKB-UniRule"/>
</dbReference>
<evidence type="ECO:0000256" key="1">
    <source>
        <dbReference type="ARBA" id="ARBA00008023"/>
    </source>
</evidence>
<comment type="similarity">
    <text evidence="1 10 11">Belongs to the HAM1 NTPase family.</text>
</comment>
<evidence type="ECO:0000256" key="10">
    <source>
        <dbReference type="HAMAP-Rule" id="MF_01405"/>
    </source>
</evidence>
<comment type="subunit">
    <text evidence="2 10">Homodimer.</text>
</comment>
<keyword evidence="7 10" id="KW-0546">Nucleotide metabolism</keyword>
<evidence type="ECO:0000313" key="15">
    <source>
        <dbReference type="Proteomes" id="UP000016646"/>
    </source>
</evidence>
<keyword evidence="15" id="KW-1185">Reference proteome</keyword>
<dbReference type="Proteomes" id="UP000016412">
    <property type="component" value="Unassembled WGS sequence"/>
</dbReference>
<dbReference type="EMBL" id="AVQI01000056">
    <property type="protein sequence ID" value="ERK01443.1"/>
    <property type="molecule type" value="Genomic_DNA"/>
</dbReference>
<gene>
    <name evidence="12" type="primary">rdgB</name>
    <name evidence="13" type="ORF">HMPREF0860_1470</name>
    <name evidence="12" type="ORF">HMPREF1325_0017</name>
</gene>
<dbReference type="InterPro" id="IPR020922">
    <property type="entry name" value="dITP/XTP_pyrophosphatase"/>
</dbReference>
<dbReference type="PANTHER" id="PTHR11067">
    <property type="entry name" value="INOSINE TRIPHOSPHATE PYROPHOSPHATASE/HAM1 PROTEIN"/>
    <property type="match status" value="1"/>
</dbReference>
<keyword evidence="5 10" id="KW-0378">Hydrolase</keyword>
<evidence type="ECO:0000313" key="13">
    <source>
        <dbReference type="EMBL" id="ERK01443.1"/>
    </source>
</evidence>
<proteinExistence type="inferred from homology"/>
<comment type="catalytic activity">
    <reaction evidence="9 10">
        <text>XTP + H2O = XMP + diphosphate + H(+)</text>
        <dbReference type="Rhea" id="RHEA:28610"/>
        <dbReference type="ChEBI" id="CHEBI:15377"/>
        <dbReference type="ChEBI" id="CHEBI:15378"/>
        <dbReference type="ChEBI" id="CHEBI:33019"/>
        <dbReference type="ChEBI" id="CHEBI:57464"/>
        <dbReference type="ChEBI" id="CHEBI:61314"/>
        <dbReference type="EC" id="3.6.1.66"/>
    </reaction>
</comment>
<comment type="catalytic activity">
    <reaction evidence="10">
        <text>ITP + H2O = IMP + diphosphate + H(+)</text>
        <dbReference type="Rhea" id="RHEA:29399"/>
        <dbReference type="ChEBI" id="CHEBI:15377"/>
        <dbReference type="ChEBI" id="CHEBI:15378"/>
        <dbReference type="ChEBI" id="CHEBI:33019"/>
        <dbReference type="ChEBI" id="CHEBI:58053"/>
        <dbReference type="ChEBI" id="CHEBI:61402"/>
        <dbReference type="EC" id="3.6.1.66"/>
    </reaction>
</comment>
<dbReference type="GO" id="GO:0000166">
    <property type="term" value="F:nucleotide binding"/>
    <property type="evidence" value="ECO:0007669"/>
    <property type="project" value="UniProtKB-KW"/>
</dbReference>
<feature type="active site" description="Proton acceptor" evidence="10">
    <location>
        <position position="70"/>
    </location>
</feature>